<evidence type="ECO:0000256" key="2">
    <source>
        <dbReference type="ARBA" id="ARBA00022448"/>
    </source>
</evidence>
<dbReference type="GO" id="GO:0055085">
    <property type="term" value="P:transmembrane transport"/>
    <property type="evidence" value="ECO:0007669"/>
    <property type="project" value="InterPro"/>
</dbReference>
<evidence type="ECO:0000259" key="9">
    <source>
        <dbReference type="PROSITE" id="PS50928"/>
    </source>
</evidence>
<dbReference type="KEGG" id="sphv:F9278_03885"/>
<dbReference type="PROSITE" id="PS50928">
    <property type="entry name" value="ABC_TM1"/>
    <property type="match status" value="1"/>
</dbReference>
<dbReference type="PANTHER" id="PTHR43744">
    <property type="entry name" value="ABC TRANSPORTER PERMEASE PROTEIN MG189-RELATED-RELATED"/>
    <property type="match status" value="1"/>
</dbReference>
<dbReference type="CDD" id="cd06261">
    <property type="entry name" value="TM_PBP2"/>
    <property type="match status" value="1"/>
</dbReference>
<dbReference type="AlphaFoldDB" id="A0A5P8JXP8"/>
<comment type="similarity">
    <text evidence="7">Belongs to the binding-protein-dependent transport system permease family.</text>
</comment>
<proteinExistence type="inferred from homology"/>
<evidence type="ECO:0000313" key="10">
    <source>
        <dbReference type="EMBL" id="QFQ95470.1"/>
    </source>
</evidence>
<feature type="transmembrane region" description="Helical" evidence="7">
    <location>
        <begin position="186"/>
        <end position="209"/>
    </location>
</feature>
<dbReference type="InterPro" id="IPR035906">
    <property type="entry name" value="MetI-like_sf"/>
</dbReference>
<keyword evidence="2 7" id="KW-0813">Transport</keyword>
<dbReference type="Gene3D" id="1.10.3720.10">
    <property type="entry name" value="MetI-like"/>
    <property type="match status" value="1"/>
</dbReference>
<gene>
    <name evidence="10" type="ORF">F9278_03885</name>
</gene>
<name>A0A5P8JXP8_9ACTN</name>
<dbReference type="Pfam" id="PF00528">
    <property type="entry name" value="BPD_transp_1"/>
    <property type="match status" value="1"/>
</dbReference>
<feature type="compositionally biased region" description="Low complexity" evidence="8">
    <location>
        <begin position="10"/>
        <end position="29"/>
    </location>
</feature>
<dbReference type="SUPFAM" id="SSF161098">
    <property type="entry name" value="MetI-like"/>
    <property type="match status" value="1"/>
</dbReference>
<reference evidence="10 11" key="1">
    <citation type="submission" date="2019-10" db="EMBL/GenBank/DDBJ databases">
        <title>Streptomyces sp. strain GY16 isolated from leaves of Broussonetia papyrifera.</title>
        <authorList>
            <person name="Mo P."/>
        </authorList>
    </citation>
    <scope>NUCLEOTIDE SEQUENCE [LARGE SCALE GENOMIC DNA]</scope>
    <source>
        <strain evidence="10 11">GY16</strain>
    </source>
</reference>
<accession>A0A5P8JXP8</accession>
<feature type="domain" description="ABC transmembrane type-1" evidence="9">
    <location>
        <begin position="115"/>
        <end position="309"/>
    </location>
</feature>
<dbReference type="RefSeq" id="WP_152167004.1">
    <property type="nucleotide sequence ID" value="NZ_CP045096.1"/>
</dbReference>
<evidence type="ECO:0000256" key="3">
    <source>
        <dbReference type="ARBA" id="ARBA00022475"/>
    </source>
</evidence>
<keyword evidence="3" id="KW-1003">Cell membrane</keyword>
<feature type="transmembrane region" description="Helical" evidence="7">
    <location>
        <begin position="153"/>
        <end position="174"/>
    </location>
</feature>
<feature type="transmembrane region" description="Helical" evidence="7">
    <location>
        <begin position="290"/>
        <end position="309"/>
    </location>
</feature>
<dbReference type="Proteomes" id="UP000327294">
    <property type="component" value="Chromosome"/>
</dbReference>
<evidence type="ECO:0000256" key="7">
    <source>
        <dbReference type="RuleBase" id="RU363032"/>
    </source>
</evidence>
<keyword evidence="11" id="KW-1185">Reference proteome</keyword>
<dbReference type="PANTHER" id="PTHR43744:SF3">
    <property type="entry name" value="LACTOSE TRANSPORT SYSTEM PERMEASE PROTEIN LACG"/>
    <property type="match status" value="1"/>
</dbReference>
<organism evidence="10 11">
    <name type="scientific">Streptomyces phaeolivaceus</name>
    <dbReference type="NCBI Taxonomy" id="2653200"/>
    <lineage>
        <taxon>Bacteria</taxon>
        <taxon>Bacillati</taxon>
        <taxon>Actinomycetota</taxon>
        <taxon>Actinomycetes</taxon>
        <taxon>Kitasatosporales</taxon>
        <taxon>Streptomycetaceae</taxon>
        <taxon>Streptomyces</taxon>
    </lineage>
</organism>
<dbReference type="EMBL" id="CP045096">
    <property type="protein sequence ID" value="QFQ95470.1"/>
    <property type="molecule type" value="Genomic_DNA"/>
</dbReference>
<evidence type="ECO:0000313" key="11">
    <source>
        <dbReference type="Proteomes" id="UP000327294"/>
    </source>
</evidence>
<dbReference type="GO" id="GO:0005886">
    <property type="term" value="C:plasma membrane"/>
    <property type="evidence" value="ECO:0007669"/>
    <property type="project" value="UniProtKB-SubCell"/>
</dbReference>
<feature type="transmembrane region" description="Helical" evidence="7">
    <location>
        <begin position="230"/>
        <end position="255"/>
    </location>
</feature>
<evidence type="ECO:0000256" key="5">
    <source>
        <dbReference type="ARBA" id="ARBA00022989"/>
    </source>
</evidence>
<keyword evidence="6 7" id="KW-0472">Membrane</keyword>
<feature type="transmembrane region" description="Helical" evidence="7">
    <location>
        <begin position="56"/>
        <end position="82"/>
    </location>
</feature>
<feature type="region of interest" description="Disordered" evidence="8">
    <location>
        <begin position="1"/>
        <end position="36"/>
    </location>
</feature>
<evidence type="ECO:0000256" key="1">
    <source>
        <dbReference type="ARBA" id="ARBA00004651"/>
    </source>
</evidence>
<comment type="subcellular location">
    <subcellularLocation>
        <location evidence="1 7">Cell membrane</location>
        <topology evidence="1 7">Multi-pass membrane protein</topology>
    </subcellularLocation>
</comment>
<keyword evidence="4 7" id="KW-0812">Transmembrane</keyword>
<sequence>MSAPALGPVRTPSSSDRADTSSAAGASSRRAARRARTTPARFDTALGWNDRPGVSWALRIVLCALALGVFAVPFLTILSGALSTHPSGSSLTFLPHDSTLLNFRVAGERGIWDYFTNSLVIAGGGLLLQLVVCVLAAYALARHRFRGQALIMTLFMLTMMLPEEVIAIPLSLVLGHVPVVGIDLKGTVWGVILPLGAWGFSVMLLTEFMKDIPNEIEEAARLDGVGELRMLCQVILPLCKPALGVAGVLGFIMIWDQYLLPLIAAKDPTDYTVTVALSILRTDPEVGSGVVLAGAVVALVPSLVVYLLLQRSLVTGIAAGATKG</sequence>
<evidence type="ECO:0000256" key="6">
    <source>
        <dbReference type="ARBA" id="ARBA00023136"/>
    </source>
</evidence>
<protein>
    <submittedName>
        <fullName evidence="10">Carbohydrate ABC transporter permease</fullName>
    </submittedName>
</protein>
<dbReference type="InterPro" id="IPR000515">
    <property type="entry name" value="MetI-like"/>
</dbReference>
<keyword evidence="5 7" id="KW-1133">Transmembrane helix</keyword>
<feature type="transmembrane region" description="Helical" evidence="7">
    <location>
        <begin position="119"/>
        <end position="141"/>
    </location>
</feature>
<evidence type="ECO:0000256" key="8">
    <source>
        <dbReference type="SAM" id="MobiDB-lite"/>
    </source>
</evidence>
<evidence type="ECO:0000256" key="4">
    <source>
        <dbReference type="ARBA" id="ARBA00022692"/>
    </source>
</evidence>